<dbReference type="EMBL" id="ABWP01000024">
    <property type="protein sequence ID" value="EEA85726.1"/>
    <property type="molecule type" value="Genomic_DNA"/>
</dbReference>
<dbReference type="STRING" id="500633.CLOHIR_00624"/>
<organism evidence="1 2">
    <name type="scientific">Peptacetobacter hiranonis (strain DSM 13275 / JCM 10541 / KCTC 15199 / TO-931)</name>
    <name type="common">Clostridium hiranonis</name>
    <dbReference type="NCBI Taxonomy" id="500633"/>
    <lineage>
        <taxon>Bacteria</taxon>
        <taxon>Bacillati</taxon>
        <taxon>Bacillota</taxon>
        <taxon>Clostridia</taxon>
        <taxon>Peptostreptococcales</taxon>
        <taxon>Peptostreptococcaceae</taxon>
        <taxon>Peptacetobacter</taxon>
    </lineage>
</organism>
<accession>B6FXM5</accession>
<dbReference type="Pfam" id="PF14025">
    <property type="entry name" value="DUF4241"/>
    <property type="match status" value="1"/>
</dbReference>
<dbReference type="Proteomes" id="UP000003178">
    <property type="component" value="Unassembled WGS sequence"/>
</dbReference>
<evidence type="ECO:0000313" key="1">
    <source>
        <dbReference type="EMBL" id="EEA85726.1"/>
    </source>
</evidence>
<gene>
    <name evidence="1" type="ORF">CLOHIR_00624</name>
</gene>
<dbReference type="HOGENOM" id="CLU_091303_0_0_9"/>
<evidence type="ECO:0008006" key="3">
    <source>
        <dbReference type="Google" id="ProtNLM"/>
    </source>
</evidence>
<dbReference type="InterPro" id="IPR025335">
    <property type="entry name" value="DUF4241"/>
</dbReference>
<reference evidence="1 2" key="2">
    <citation type="submission" date="2008-10" db="EMBL/GenBank/DDBJ databases">
        <title>Draft genome sequence of Clostridium hiranonis (DSM 13275).</title>
        <authorList>
            <person name="Sudarsanam P."/>
            <person name="Ley R."/>
            <person name="Guruge J."/>
            <person name="Turnbaugh P.J."/>
            <person name="Mahowald M."/>
            <person name="Liep D."/>
            <person name="Gordon J."/>
        </authorList>
    </citation>
    <scope>NUCLEOTIDE SEQUENCE [LARGE SCALE GENOMIC DNA]</scope>
    <source>
        <strain evidence="1 2">DSM 13275</strain>
    </source>
</reference>
<protein>
    <recommendedName>
        <fullName evidence="3">DUF4241 domain-containing protein</fullName>
    </recommendedName>
</protein>
<keyword evidence="2" id="KW-1185">Reference proteome</keyword>
<reference evidence="1 2" key="1">
    <citation type="submission" date="2008-09" db="EMBL/GenBank/DDBJ databases">
        <authorList>
            <person name="Fulton L."/>
            <person name="Clifton S."/>
            <person name="Fulton B."/>
            <person name="Xu J."/>
            <person name="Minx P."/>
            <person name="Pepin K.H."/>
            <person name="Johnson M."/>
            <person name="Thiruvilangam P."/>
            <person name="Bhonagiri V."/>
            <person name="Nash W.E."/>
            <person name="Mardis E.R."/>
            <person name="Wilson R.K."/>
        </authorList>
    </citation>
    <scope>NUCLEOTIDE SEQUENCE [LARGE SCALE GENOMIC DNA]</scope>
    <source>
        <strain evidence="1 2">DSM 13275</strain>
    </source>
</reference>
<name>B6FXM5_PEPHT</name>
<dbReference type="OrthoDB" id="9789980at2"/>
<comment type="caution">
    <text evidence="1">The sequence shown here is derived from an EMBL/GenBank/DDBJ whole genome shotgun (WGS) entry which is preliminary data.</text>
</comment>
<proteinExistence type="predicted"/>
<dbReference type="RefSeq" id="WP_006439555.1">
    <property type="nucleotide sequence ID" value="NZ_DS995355.1"/>
</dbReference>
<dbReference type="AlphaFoldDB" id="B6FXM5"/>
<sequence>MPSKEWLTKYESKKESLRCKIDLDAYFTENKIGKINLDVLNIGKVSFPTGKIIACDPLIELEDAPAYIQNIPPGNYNVDISVALSEKFGDRYSCVKVLINDNKPAYYDLGVIGNEDLDEELEDDEYFGFCVDAGMGCILDESTQAAFKEYWEQRCEKEEGIDPYNDLFCDLLEESYDKYPKYQREGGDWLNWAIPETELNIPIFASGWGDGVYPVYFGYDDNDEICGVYILFIDVTDDTFD</sequence>
<evidence type="ECO:0000313" key="2">
    <source>
        <dbReference type="Proteomes" id="UP000003178"/>
    </source>
</evidence>
<dbReference type="eggNOG" id="ENOG502Z7NH">
    <property type="taxonomic scope" value="Bacteria"/>
</dbReference>